<feature type="domain" description="DUF5348" evidence="1">
    <location>
        <begin position="10"/>
        <end position="79"/>
    </location>
</feature>
<dbReference type="EMBL" id="LNAM01000035">
    <property type="protein sequence ID" value="KSV60156.1"/>
    <property type="molecule type" value="Genomic_DNA"/>
</dbReference>
<sequence>MANKEKKIEGRLGYNSENGRYGLLVSDLWEHTGFHCGECLEVKVDDKWVKTRMEMDIDRNWYLVDTPYTGDLEYVRARI</sequence>
<evidence type="ECO:0000313" key="2">
    <source>
        <dbReference type="EMBL" id="KSV60156.1"/>
    </source>
</evidence>
<dbReference type="AlphaFoldDB" id="A0A0V8QI26"/>
<accession>A0A0V8QI26</accession>
<dbReference type="Proteomes" id="UP000054874">
    <property type="component" value="Unassembled WGS sequence"/>
</dbReference>
<reference evidence="2 3" key="1">
    <citation type="submission" date="2015-11" db="EMBL/GenBank/DDBJ databases">
        <title>Butyribacter intestini gen. nov., sp. nov., a butyric acid-producing bacterium of the family Lachnospiraceae isolated from the human faeces.</title>
        <authorList>
            <person name="Zou Y."/>
            <person name="Xue W."/>
            <person name="Luo G."/>
            <person name="Lv M."/>
        </authorList>
    </citation>
    <scope>NUCLEOTIDE SEQUENCE [LARGE SCALE GENOMIC DNA]</scope>
    <source>
        <strain evidence="2 3">ACET-33324</strain>
    </source>
</reference>
<gene>
    <name evidence="2" type="ORF">ASU35_06220</name>
</gene>
<evidence type="ECO:0000259" key="1">
    <source>
        <dbReference type="Pfam" id="PF17295"/>
    </source>
</evidence>
<name>A0A0V8QI26_9FIRM</name>
<dbReference type="OrthoDB" id="9800362at2"/>
<comment type="caution">
    <text evidence="2">The sequence shown here is derived from an EMBL/GenBank/DDBJ whole genome shotgun (WGS) entry which is preliminary data.</text>
</comment>
<evidence type="ECO:0000313" key="3">
    <source>
        <dbReference type="Proteomes" id="UP000054874"/>
    </source>
</evidence>
<keyword evidence="3" id="KW-1185">Reference proteome</keyword>
<proteinExistence type="predicted"/>
<dbReference type="Gene3D" id="2.40.10.390">
    <property type="match status" value="1"/>
</dbReference>
<dbReference type="InterPro" id="IPR035255">
    <property type="entry name" value="DUF5348"/>
</dbReference>
<protein>
    <recommendedName>
        <fullName evidence="1">DUF5348 domain-containing protein</fullName>
    </recommendedName>
</protein>
<organism evidence="2 3">
    <name type="scientific">Acetivibrio ethanolgignens</name>
    <dbReference type="NCBI Taxonomy" id="290052"/>
    <lineage>
        <taxon>Bacteria</taxon>
        <taxon>Bacillati</taxon>
        <taxon>Bacillota</taxon>
        <taxon>Clostridia</taxon>
        <taxon>Eubacteriales</taxon>
        <taxon>Oscillospiraceae</taxon>
        <taxon>Acetivibrio</taxon>
    </lineage>
</organism>
<dbReference type="Pfam" id="PF17295">
    <property type="entry name" value="DUF5348"/>
    <property type="match status" value="1"/>
</dbReference>
<dbReference type="STRING" id="290052.ASU35_06220"/>